<evidence type="ECO:0000313" key="11">
    <source>
        <dbReference type="Proteomes" id="UP000285569"/>
    </source>
</evidence>
<evidence type="ECO:0000313" key="10">
    <source>
        <dbReference type="EMBL" id="RHX81213.1"/>
    </source>
</evidence>
<dbReference type="InterPro" id="IPR036890">
    <property type="entry name" value="HATPase_C_sf"/>
</dbReference>
<feature type="transmembrane region" description="Helical" evidence="8">
    <location>
        <begin position="76"/>
        <end position="95"/>
    </location>
</feature>
<dbReference type="GO" id="GO:0016301">
    <property type="term" value="F:kinase activity"/>
    <property type="evidence" value="ECO:0007669"/>
    <property type="project" value="UniProtKB-KW"/>
</dbReference>
<dbReference type="Pfam" id="PF02518">
    <property type="entry name" value="HATPase_c"/>
    <property type="match status" value="1"/>
</dbReference>
<dbReference type="InterPro" id="IPR003594">
    <property type="entry name" value="HATPase_dom"/>
</dbReference>
<dbReference type="EC" id="2.7.13.3" evidence="2"/>
<dbReference type="Gene3D" id="3.30.565.10">
    <property type="entry name" value="Histidine kinase-like ATPase, C-terminal domain"/>
    <property type="match status" value="1"/>
</dbReference>
<dbReference type="PANTHER" id="PTHR41523:SF8">
    <property type="entry name" value="ETHYLENE RESPONSE SENSOR PROTEIN"/>
    <property type="match status" value="1"/>
</dbReference>
<comment type="catalytic activity">
    <reaction evidence="1">
        <text>ATP + protein L-histidine = ADP + protein N-phospho-L-histidine.</text>
        <dbReference type="EC" id="2.7.13.3"/>
    </reaction>
</comment>
<dbReference type="PROSITE" id="PS50109">
    <property type="entry name" value="HIS_KIN"/>
    <property type="match status" value="1"/>
</dbReference>
<keyword evidence="8" id="KW-0812">Transmembrane</keyword>
<dbReference type="Proteomes" id="UP000285569">
    <property type="component" value="Unassembled WGS sequence"/>
</dbReference>
<organism evidence="10 11">
    <name type="scientific">Leptospira yasudae</name>
    <dbReference type="NCBI Taxonomy" id="2202201"/>
    <lineage>
        <taxon>Bacteria</taxon>
        <taxon>Pseudomonadati</taxon>
        <taxon>Spirochaetota</taxon>
        <taxon>Spirochaetia</taxon>
        <taxon>Leptospirales</taxon>
        <taxon>Leptospiraceae</taxon>
        <taxon>Leptospira</taxon>
    </lineage>
</organism>
<feature type="transmembrane region" description="Helical" evidence="8">
    <location>
        <begin position="153"/>
        <end position="174"/>
    </location>
</feature>
<dbReference type="EMBL" id="QHCR01000002">
    <property type="protein sequence ID" value="RHX81213.1"/>
    <property type="molecule type" value="Genomic_DNA"/>
</dbReference>
<feature type="transmembrane region" description="Helical" evidence="8">
    <location>
        <begin position="107"/>
        <end position="123"/>
    </location>
</feature>
<comment type="caution">
    <text evidence="10">The sequence shown here is derived from an EMBL/GenBank/DDBJ whole genome shotgun (WGS) entry which is preliminary data.</text>
</comment>
<name>A0ABX9M5P8_9LEPT</name>
<evidence type="ECO:0000256" key="5">
    <source>
        <dbReference type="ARBA" id="ARBA00022741"/>
    </source>
</evidence>
<evidence type="ECO:0000256" key="7">
    <source>
        <dbReference type="ARBA" id="ARBA00022840"/>
    </source>
</evidence>
<evidence type="ECO:0000256" key="6">
    <source>
        <dbReference type="ARBA" id="ARBA00022777"/>
    </source>
</evidence>
<gene>
    <name evidence="10" type="ORF">DLM77_03660</name>
</gene>
<dbReference type="InterPro" id="IPR011495">
    <property type="entry name" value="Sig_transdc_His_kin_sub2_dim/P"/>
</dbReference>
<feature type="domain" description="Histidine kinase" evidence="9">
    <location>
        <begin position="190"/>
        <end position="377"/>
    </location>
</feature>
<feature type="transmembrane region" description="Helical" evidence="8">
    <location>
        <begin position="21"/>
        <end position="43"/>
    </location>
</feature>
<evidence type="ECO:0000256" key="8">
    <source>
        <dbReference type="SAM" id="Phobius"/>
    </source>
</evidence>
<sequence>MSLLRFTDRIYKEKDYLTRNKAFHLFIFNVASVLLGLFVNSYIWLTKGYFLRPGFSIMMIASLLSLILLVRKKFEIALKIVLVASVVSVSVGWFFGFSKGAVALDEANRNIVLSIFIMIFLYFTNVKQTILIALYCLFLIFVEEFYQEQDNNVIHIADRIALFIMYSIVAIIAVRTLHGSVKEKNELIQEIHHRVRNNLQVLSGLVEMHSGSDKGNLQSILSDFQDRILAISEVHNYLYKSENYFDIDFAEVIDGIIKNLSDKLGKRTVKIENSTEQTYLRIESALPCAMIFSELLSNSLKHAFPGDKGTVNVRFQKEGNKYRLRIADDGSGISDSKIWQKPKTSGFTLIQILTKQIKGSFEIFSSSGSTAILEFNA</sequence>
<evidence type="ECO:0000256" key="4">
    <source>
        <dbReference type="ARBA" id="ARBA00022679"/>
    </source>
</evidence>
<keyword evidence="8" id="KW-0472">Membrane</keyword>
<keyword evidence="4" id="KW-0808">Transferase</keyword>
<dbReference type="Pfam" id="PF07568">
    <property type="entry name" value="HisKA_2"/>
    <property type="match status" value="1"/>
</dbReference>
<protein>
    <recommendedName>
        <fullName evidence="2">histidine kinase</fullName>
        <ecNumber evidence="2">2.7.13.3</ecNumber>
    </recommendedName>
</protein>
<accession>A0ABX9M5P8</accession>
<keyword evidence="8" id="KW-1133">Transmembrane helix</keyword>
<keyword evidence="7" id="KW-0067">ATP-binding</keyword>
<evidence type="ECO:0000256" key="2">
    <source>
        <dbReference type="ARBA" id="ARBA00012438"/>
    </source>
</evidence>
<keyword evidence="11" id="KW-1185">Reference proteome</keyword>
<dbReference type="PANTHER" id="PTHR41523">
    <property type="entry name" value="TWO-COMPONENT SYSTEM SENSOR PROTEIN"/>
    <property type="match status" value="1"/>
</dbReference>
<feature type="transmembrane region" description="Helical" evidence="8">
    <location>
        <begin position="49"/>
        <end position="69"/>
    </location>
</feature>
<keyword evidence="6 10" id="KW-0418">Kinase</keyword>
<evidence type="ECO:0000259" key="9">
    <source>
        <dbReference type="PROSITE" id="PS50109"/>
    </source>
</evidence>
<dbReference type="RefSeq" id="WP_118954729.1">
    <property type="nucleotide sequence ID" value="NZ_QHCR01000002.1"/>
</dbReference>
<reference evidence="10 11" key="2">
    <citation type="journal article" date="2020" name="Int. J. Syst. Evol. Microbiol.">
        <title>Leptospira yasudae sp. nov. and Leptospira stimsonii sp. nov., two new species of the pathogenic group isolated from environmental sources.</title>
        <authorList>
            <person name="Casanovas-Massana A."/>
            <person name="Hamond C."/>
            <person name="Santos L.A."/>
            <person name="de Oliveira D."/>
            <person name="Hacker K.P."/>
            <person name="Balassiano I."/>
            <person name="Costa F."/>
            <person name="Medeiros M.A."/>
            <person name="Reis M.G."/>
            <person name="Ko A.I."/>
            <person name="Wunder E.A."/>
        </authorList>
    </citation>
    <scope>NUCLEOTIDE SEQUENCE [LARGE SCALE GENOMIC DNA]</scope>
    <source>
        <strain evidence="10 11">B21</strain>
    </source>
</reference>
<evidence type="ECO:0000256" key="3">
    <source>
        <dbReference type="ARBA" id="ARBA00022553"/>
    </source>
</evidence>
<keyword evidence="3" id="KW-0597">Phosphoprotein</keyword>
<dbReference type="Gene3D" id="3.30.450.20">
    <property type="entry name" value="PAS domain"/>
    <property type="match status" value="1"/>
</dbReference>
<evidence type="ECO:0000256" key="1">
    <source>
        <dbReference type="ARBA" id="ARBA00000085"/>
    </source>
</evidence>
<dbReference type="InterPro" id="IPR005467">
    <property type="entry name" value="His_kinase_dom"/>
</dbReference>
<keyword evidence="5" id="KW-0547">Nucleotide-binding</keyword>
<proteinExistence type="predicted"/>
<dbReference type="SUPFAM" id="SSF55874">
    <property type="entry name" value="ATPase domain of HSP90 chaperone/DNA topoisomerase II/histidine kinase"/>
    <property type="match status" value="1"/>
</dbReference>
<reference evidence="11" key="1">
    <citation type="submission" date="2018-05" db="EMBL/GenBank/DDBJ databases">
        <title>Leptospira yasudae sp. nov. and Leptospira stimsonii sp. nov., two pathogenic species of the genus Leptospira isolated from environmental sources.</title>
        <authorList>
            <person name="Casanovas-Massana A."/>
            <person name="Hamond C."/>
            <person name="Santos L.A."/>
            <person name="Hacker K.P."/>
            <person name="Balassiano I."/>
            <person name="Medeiros M.A."/>
            <person name="Reis M.G."/>
            <person name="Ko A.I."/>
            <person name="Wunder E.A."/>
        </authorList>
    </citation>
    <scope>NUCLEOTIDE SEQUENCE [LARGE SCALE GENOMIC DNA]</scope>
    <source>
        <strain evidence="11">B21</strain>
    </source>
</reference>